<evidence type="ECO:0000256" key="4">
    <source>
        <dbReference type="SAM" id="Phobius"/>
    </source>
</evidence>
<keyword evidence="2" id="KW-0560">Oxidoreductase</keyword>
<dbReference type="OrthoDB" id="3687641at2759"/>
<dbReference type="EMBL" id="PDLM01000010">
    <property type="protein sequence ID" value="RDW68185.1"/>
    <property type="molecule type" value="Genomic_DNA"/>
</dbReference>
<dbReference type="GO" id="GO:0043386">
    <property type="term" value="P:mycotoxin biosynthetic process"/>
    <property type="evidence" value="ECO:0007669"/>
    <property type="project" value="InterPro"/>
</dbReference>
<keyword evidence="4" id="KW-0812">Transmembrane</keyword>
<accession>A0A3D8R2A6</accession>
<dbReference type="Proteomes" id="UP000256645">
    <property type="component" value="Unassembled WGS sequence"/>
</dbReference>
<dbReference type="PANTHER" id="PTHR33365">
    <property type="entry name" value="YALI0B05434P"/>
    <property type="match status" value="1"/>
</dbReference>
<keyword evidence="6" id="KW-1185">Reference proteome</keyword>
<sequence>MSKVEFQGWSLPYQCFWQRFRFIDNNAGLRYQQIRLPDDALRQKISRWKQRFYILSGLYIITVLLGVATFMQRSSHARLLDRPLRTDAIFGDIPRTPIPFTPNQTYIDVFPGTKVAGSENMTLWDELQPHQTIGGGGFIAIQTPDRYGLVGGLPLASDKGAEDLVREGYGISLFHQVHCLVVIRSAFQAGNKDDDHVKHCFEYIRQAIMCTGDTTLEKVTVDDQGVLQPEIDGWGVVHQCRSYSMLFDIAEKHRVKVIGDS</sequence>
<keyword evidence="4" id="KW-1133">Transmembrane helix</keyword>
<evidence type="ECO:0000256" key="2">
    <source>
        <dbReference type="ARBA" id="ARBA00023002"/>
    </source>
</evidence>
<keyword evidence="4" id="KW-0472">Membrane</keyword>
<comment type="similarity">
    <text evidence="3">Belongs to the ustYa family.</text>
</comment>
<comment type="pathway">
    <text evidence="1">Mycotoxin biosynthesis.</text>
</comment>
<proteinExistence type="inferred from homology"/>
<dbReference type="AlphaFoldDB" id="A0A3D8R2A6"/>
<dbReference type="STRING" id="1849047.A0A3D8R2A6"/>
<evidence type="ECO:0008006" key="7">
    <source>
        <dbReference type="Google" id="ProtNLM"/>
    </source>
</evidence>
<dbReference type="Pfam" id="PF11807">
    <property type="entry name" value="UstYa"/>
    <property type="match status" value="1"/>
</dbReference>
<dbReference type="GO" id="GO:0016491">
    <property type="term" value="F:oxidoreductase activity"/>
    <property type="evidence" value="ECO:0007669"/>
    <property type="project" value="UniProtKB-KW"/>
</dbReference>
<organism evidence="5 6">
    <name type="scientific">Coleophoma cylindrospora</name>
    <dbReference type="NCBI Taxonomy" id="1849047"/>
    <lineage>
        <taxon>Eukaryota</taxon>
        <taxon>Fungi</taxon>
        <taxon>Dikarya</taxon>
        <taxon>Ascomycota</taxon>
        <taxon>Pezizomycotina</taxon>
        <taxon>Leotiomycetes</taxon>
        <taxon>Helotiales</taxon>
        <taxon>Dermateaceae</taxon>
        <taxon>Coleophoma</taxon>
    </lineage>
</organism>
<gene>
    <name evidence="5" type="ORF">BP6252_09581</name>
</gene>
<evidence type="ECO:0000313" key="5">
    <source>
        <dbReference type="EMBL" id="RDW68185.1"/>
    </source>
</evidence>
<comment type="caution">
    <text evidence="5">The sequence shown here is derived from an EMBL/GenBank/DDBJ whole genome shotgun (WGS) entry which is preliminary data.</text>
</comment>
<dbReference type="PANTHER" id="PTHR33365:SF11">
    <property type="entry name" value="TAT PATHWAY SIGNAL SEQUENCE"/>
    <property type="match status" value="1"/>
</dbReference>
<feature type="transmembrane region" description="Helical" evidence="4">
    <location>
        <begin position="52"/>
        <end position="71"/>
    </location>
</feature>
<name>A0A3D8R2A6_9HELO</name>
<evidence type="ECO:0000313" key="6">
    <source>
        <dbReference type="Proteomes" id="UP000256645"/>
    </source>
</evidence>
<protein>
    <recommendedName>
        <fullName evidence="7">Oxidase ustYa</fullName>
    </recommendedName>
</protein>
<dbReference type="InterPro" id="IPR021765">
    <property type="entry name" value="UstYa-like"/>
</dbReference>
<evidence type="ECO:0000256" key="1">
    <source>
        <dbReference type="ARBA" id="ARBA00004685"/>
    </source>
</evidence>
<reference evidence="5 6" key="1">
    <citation type="journal article" date="2018" name="IMA Fungus">
        <title>IMA Genome-F 9: Draft genome sequence of Annulohypoxylon stygium, Aspergillus mulundensis, Berkeleyomyces basicola (syn. Thielaviopsis basicola), Ceratocystis smalleyi, two Cercospora beticola strains, Coleophoma cylindrospora, Fusarium fracticaudum, Phialophora cf. hyalina, and Morchella septimelata.</title>
        <authorList>
            <person name="Wingfield B.D."/>
            <person name="Bills G.F."/>
            <person name="Dong Y."/>
            <person name="Huang W."/>
            <person name="Nel W.J."/>
            <person name="Swalarsk-Parry B.S."/>
            <person name="Vaghefi N."/>
            <person name="Wilken P.M."/>
            <person name="An Z."/>
            <person name="de Beer Z.W."/>
            <person name="De Vos L."/>
            <person name="Chen L."/>
            <person name="Duong T.A."/>
            <person name="Gao Y."/>
            <person name="Hammerbacher A."/>
            <person name="Kikkert J.R."/>
            <person name="Li Y."/>
            <person name="Li H."/>
            <person name="Li K."/>
            <person name="Li Q."/>
            <person name="Liu X."/>
            <person name="Ma X."/>
            <person name="Naidoo K."/>
            <person name="Pethybridge S.J."/>
            <person name="Sun J."/>
            <person name="Steenkamp E.T."/>
            <person name="van der Nest M.A."/>
            <person name="van Wyk S."/>
            <person name="Wingfield M.J."/>
            <person name="Xiong C."/>
            <person name="Yue Q."/>
            <person name="Zhang X."/>
        </authorList>
    </citation>
    <scope>NUCLEOTIDE SEQUENCE [LARGE SCALE GENOMIC DNA]</scope>
    <source>
        <strain evidence="5 6">BP6252</strain>
    </source>
</reference>
<evidence type="ECO:0000256" key="3">
    <source>
        <dbReference type="ARBA" id="ARBA00035112"/>
    </source>
</evidence>